<keyword evidence="8" id="KW-0670">Pyruvate</keyword>
<dbReference type="Gene3D" id="3.30.70.20">
    <property type="match status" value="1"/>
</dbReference>
<accession>A0A1M7XYI8</accession>
<keyword evidence="5" id="KW-0408">Iron</keyword>
<dbReference type="PANTHER" id="PTHR43724">
    <property type="entry name" value="PYRUVATE SYNTHASE SUBUNIT PORD"/>
    <property type="match status" value="1"/>
</dbReference>
<organism evidence="8 9">
    <name type="scientific">Desulfopila aestuarii DSM 18488</name>
    <dbReference type="NCBI Taxonomy" id="1121416"/>
    <lineage>
        <taxon>Bacteria</taxon>
        <taxon>Pseudomonadati</taxon>
        <taxon>Thermodesulfobacteriota</taxon>
        <taxon>Desulfobulbia</taxon>
        <taxon>Desulfobulbales</taxon>
        <taxon>Desulfocapsaceae</taxon>
        <taxon>Desulfopila</taxon>
    </lineage>
</organism>
<keyword evidence="6" id="KW-0411">Iron-sulfur</keyword>
<evidence type="ECO:0000256" key="5">
    <source>
        <dbReference type="ARBA" id="ARBA00023004"/>
    </source>
</evidence>
<keyword evidence="3" id="KW-0479">Metal-binding</keyword>
<evidence type="ECO:0000259" key="7">
    <source>
        <dbReference type="PROSITE" id="PS51379"/>
    </source>
</evidence>
<dbReference type="Pfam" id="PF00037">
    <property type="entry name" value="Fer4"/>
    <property type="match status" value="1"/>
</dbReference>
<dbReference type="STRING" id="1121416.SAMN02745220_00634"/>
<feature type="domain" description="4Fe-4S ferredoxin-type" evidence="7">
    <location>
        <begin position="37"/>
        <end position="65"/>
    </location>
</feature>
<sequence length="100" mass="10979">MGFIKEGEKCIFETEAAWSDAKGNKMLCLETGDWRTSRPVVIQKKCNACGICVSFCPPQCMVDDGDYYKANLKFCKGCGVCATECPKKAITMEPEGGFSE</sequence>
<dbReference type="GO" id="GO:0016625">
    <property type="term" value="F:oxidoreductase activity, acting on the aldehyde or oxo group of donors, iron-sulfur protein as acceptor"/>
    <property type="evidence" value="ECO:0007669"/>
    <property type="project" value="InterPro"/>
</dbReference>
<proteinExistence type="predicted"/>
<dbReference type="PROSITE" id="PS51379">
    <property type="entry name" value="4FE4S_FER_2"/>
    <property type="match status" value="2"/>
</dbReference>
<comment type="cofactor">
    <cofactor evidence="1">
        <name>[4Fe-4S] cluster</name>
        <dbReference type="ChEBI" id="CHEBI:49883"/>
    </cofactor>
</comment>
<dbReference type="SUPFAM" id="SSF54862">
    <property type="entry name" value="4Fe-4S ferredoxins"/>
    <property type="match status" value="1"/>
</dbReference>
<keyword evidence="4" id="KW-0677">Repeat</keyword>
<dbReference type="GO" id="GO:0046872">
    <property type="term" value="F:metal ion binding"/>
    <property type="evidence" value="ECO:0007669"/>
    <property type="project" value="UniProtKB-KW"/>
</dbReference>
<dbReference type="InterPro" id="IPR017896">
    <property type="entry name" value="4Fe4S_Fe-S-bd"/>
</dbReference>
<name>A0A1M7XYI8_9BACT</name>
<dbReference type="InterPro" id="IPR017900">
    <property type="entry name" value="4Fe4S_Fe_S_CS"/>
</dbReference>
<evidence type="ECO:0000256" key="2">
    <source>
        <dbReference type="ARBA" id="ARBA00022485"/>
    </source>
</evidence>
<dbReference type="InterPro" id="IPR011898">
    <property type="entry name" value="PorD_KorD"/>
</dbReference>
<dbReference type="PROSITE" id="PS00198">
    <property type="entry name" value="4FE4S_FER_1"/>
    <property type="match status" value="1"/>
</dbReference>
<dbReference type="GO" id="GO:0051539">
    <property type="term" value="F:4 iron, 4 sulfur cluster binding"/>
    <property type="evidence" value="ECO:0007669"/>
    <property type="project" value="UniProtKB-KW"/>
</dbReference>
<dbReference type="AlphaFoldDB" id="A0A1M7XYI8"/>
<keyword evidence="2" id="KW-0004">4Fe-4S</keyword>
<evidence type="ECO:0000256" key="6">
    <source>
        <dbReference type="ARBA" id="ARBA00023014"/>
    </source>
</evidence>
<dbReference type="RefSeq" id="WP_084553416.1">
    <property type="nucleotide sequence ID" value="NZ_FRFE01000002.1"/>
</dbReference>
<reference evidence="8 9" key="1">
    <citation type="submission" date="2016-12" db="EMBL/GenBank/DDBJ databases">
        <authorList>
            <person name="Song W.-J."/>
            <person name="Kurnit D.M."/>
        </authorList>
    </citation>
    <scope>NUCLEOTIDE SEQUENCE [LARGE SCALE GENOMIC DNA]</scope>
    <source>
        <strain evidence="8 9">DSM 18488</strain>
    </source>
</reference>
<dbReference type="Proteomes" id="UP000184603">
    <property type="component" value="Unassembled WGS sequence"/>
</dbReference>
<dbReference type="NCBIfam" id="TIGR02179">
    <property type="entry name" value="PorD_KorD"/>
    <property type="match status" value="1"/>
</dbReference>
<gene>
    <name evidence="8" type="ORF">SAMN02745220_00634</name>
</gene>
<dbReference type="EMBL" id="FRFE01000002">
    <property type="protein sequence ID" value="SHO44076.1"/>
    <property type="molecule type" value="Genomic_DNA"/>
</dbReference>
<keyword evidence="9" id="KW-1185">Reference proteome</keyword>
<evidence type="ECO:0000256" key="4">
    <source>
        <dbReference type="ARBA" id="ARBA00022737"/>
    </source>
</evidence>
<evidence type="ECO:0000313" key="8">
    <source>
        <dbReference type="EMBL" id="SHO44076.1"/>
    </source>
</evidence>
<feature type="domain" description="4Fe-4S ferredoxin-type" evidence="7">
    <location>
        <begin position="66"/>
        <end position="95"/>
    </location>
</feature>
<evidence type="ECO:0000256" key="3">
    <source>
        <dbReference type="ARBA" id="ARBA00022723"/>
    </source>
</evidence>
<evidence type="ECO:0000256" key="1">
    <source>
        <dbReference type="ARBA" id="ARBA00001966"/>
    </source>
</evidence>
<dbReference type="PANTHER" id="PTHR43724:SF1">
    <property type="entry name" value="PYRUVATE SYNTHASE SUBUNIT PORD"/>
    <property type="match status" value="1"/>
</dbReference>
<evidence type="ECO:0000313" key="9">
    <source>
        <dbReference type="Proteomes" id="UP000184603"/>
    </source>
</evidence>
<protein>
    <submittedName>
        <fullName evidence="8">Pyruvate ferredoxin oxidoreductase delta subunit</fullName>
    </submittedName>
</protein>